<protein>
    <submittedName>
        <fullName evidence="9">Branched-chain amino acid ABC transporter permease</fullName>
    </submittedName>
</protein>
<dbReference type="RefSeq" id="WP_121165299.1">
    <property type="nucleotide sequence ID" value="NZ_RAPE01000002.1"/>
</dbReference>
<dbReference type="Pfam" id="PF03591">
    <property type="entry name" value="AzlC"/>
    <property type="match status" value="1"/>
</dbReference>
<evidence type="ECO:0000256" key="8">
    <source>
        <dbReference type="SAM" id="Phobius"/>
    </source>
</evidence>
<dbReference type="PANTHER" id="PTHR34979:SF1">
    <property type="entry name" value="INNER MEMBRANE PROTEIN YGAZ"/>
    <property type="match status" value="1"/>
</dbReference>
<dbReference type="EMBL" id="RAPE01000002">
    <property type="protein sequence ID" value="RKF14633.1"/>
    <property type="molecule type" value="Genomic_DNA"/>
</dbReference>
<dbReference type="OrthoDB" id="3579489at2"/>
<dbReference type="GO" id="GO:1903785">
    <property type="term" value="P:L-valine transmembrane transport"/>
    <property type="evidence" value="ECO:0007669"/>
    <property type="project" value="TreeGrafter"/>
</dbReference>
<feature type="transmembrane region" description="Helical" evidence="8">
    <location>
        <begin position="190"/>
        <end position="223"/>
    </location>
</feature>
<evidence type="ECO:0000256" key="2">
    <source>
        <dbReference type="ARBA" id="ARBA00010735"/>
    </source>
</evidence>
<feature type="transmembrane region" description="Helical" evidence="8">
    <location>
        <begin position="101"/>
        <end position="121"/>
    </location>
</feature>
<keyword evidence="6 8" id="KW-1133">Transmembrane helix</keyword>
<evidence type="ECO:0000256" key="6">
    <source>
        <dbReference type="ARBA" id="ARBA00022989"/>
    </source>
</evidence>
<sequence>MQTTNSPYWQGVRAGLPFIVILAPFGLLFGVVAAEAGLSMFEAVFMSAITVAGAAQFTAVQLLSEQAPTVIVIAAALTVNLRLAMYSAALTPYLGQASAPMRALIAYCVVDQTYACSVAAYETHAHWTLRDRIAFYFGVSTPLMPNWIVFTFIGALVGEAIPDALALDFAIPITFIALVMPMMRTGAHRAAALAGIVASLSLTWLPYSLGIIVAGVIGMIVGAEVERRGAAA</sequence>
<reference evidence="9 10" key="1">
    <citation type="submission" date="2018-09" db="EMBL/GenBank/DDBJ databases">
        <title>Roseovarius spongiae sp. nov., isolated from a marine sponge.</title>
        <authorList>
            <person name="Zhuang L."/>
            <person name="Luo L."/>
        </authorList>
    </citation>
    <scope>NUCLEOTIDE SEQUENCE [LARGE SCALE GENOMIC DNA]</scope>
    <source>
        <strain evidence="9 10">HN-E21</strain>
    </source>
</reference>
<proteinExistence type="inferred from homology"/>
<evidence type="ECO:0000256" key="5">
    <source>
        <dbReference type="ARBA" id="ARBA00022692"/>
    </source>
</evidence>
<keyword evidence="5 8" id="KW-0812">Transmembrane</keyword>
<feature type="transmembrane region" description="Helical" evidence="8">
    <location>
        <begin position="133"/>
        <end position="158"/>
    </location>
</feature>
<dbReference type="InterPro" id="IPR011606">
    <property type="entry name" value="Brnchd-chn_aa_trnsp_permease"/>
</dbReference>
<comment type="subcellular location">
    <subcellularLocation>
        <location evidence="1">Cell membrane</location>
        <topology evidence="1">Multi-pass membrane protein</topology>
    </subcellularLocation>
</comment>
<evidence type="ECO:0000256" key="3">
    <source>
        <dbReference type="ARBA" id="ARBA00022448"/>
    </source>
</evidence>
<feature type="transmembrane region" description="Helical" evidence="8">
    <location>
        <begin position="164"/>
        <end position="183"/>
    </location>
</feature>
<dbReference type="GO" id="GO:0005886">
    <property type="term" value="C:plasma membrane"/>
    <property type="evidence" value="ECO:0007669"/>
    <property type="project" value="UniProtKB-SubCell"/>
</dbReference>
<evidence type="ECO:0000313" key="9">
    <source>
        <dbReference type="EMBL" id="RKF14633.1"/>
    </source>
</evidence>
<evidence type="ECO:0000256" key="7">
    <source>
        <dbReference type="ARBA" id="ARBA00023136"/>
    </source>
</evidence>
<gene>
    <name evidence="9" type="ORF">D6850_07040</name>
</gene>
<feature type="transmembrane region" description="Helical" evidence="8">
    <location>
        <begin position="40"/>
        <end position="63"/>
    </location>
</feature>
<comment type="caution">
    <text evidence="9">The sequence shown here is derived from an EMBL/GenBank/DDBJ whole genome shotgun (WGS) entry which is preliminary data.</text>
</comment>
<evidence type="ECO:0000313" key="10">
    <source>
        <dbReference type="Proteomes" id="UP000281128"/>
    </source>
</evidence>
<keyword evidence="10" id="KW-1185">Reference proteome</keyword>
<name>A0A3A8B990_9RHOB</name>
<dbReference type="PANTHER" id="PTHR34979">
    <property type="entry name" value="INNER MEMBRANE PROTEIN YGAZ"/>
    <property type="match status" value="1"/>
</dbReference>
<dbReference type="AlphaFoldDB" id="A0A3A8B990"/>
<accession>A0A3A8B990</accession>
<keyword evidence="3" id="KW-0813">Transport</keyword>
<comment type="similarity">
    <text evidence="2">Belongs to the AzlC family.</text>
</comment>
<evidence type="ECO:0000256" key="1">
    <source>
        <dbReference type="ARBA" id="ARBA00004651"/>
    </source>
</evidence>
<feature type="transmembrane region" description="Helical" evidence="8">
    <location>
        <begin position="12"/>
        <end position="34"/>
    </location>
</feature>
<dbReference type="Proteomes" id="UP000281128">
    <property type="component" value="Unassembled WGS sequence"/>
</dbReference>
<organism evidence="9 10">
    <name type="scientific">Roseovarius spongiae</name>
    <dbReference type="NCBI Taxonomy" id="2320272"/>
    <lineage>
        <taxon>Bacteria</taxon>
        <taxon>Pseudomonadati</taxon>
        <taxon>Pseudomonadota</taxon>
        <taxon>Alphaproteobacteria</taxon>
        <taxon>Rhodobacterales</taxon>
        <taxon>Roseobacteraceae</taxon>
        <taxon>Roseovarius</taxon>
    </lineage>
</organism>
<feature type="transmembrane region" description="Helical" evidence="8">
    <location>
        <begin position="70"/>
        <end position="89"/>
    </location>
</feature>
<keyword evidence="4" id="KW-1003">Cell membrane</keyword>
<keyword evidence="7 8" id="KW-0472">Membrane</keyword>
<evidence type="ECO:0000256" key="4">
    <source>
        <dbReference type="ARBA" id="ARBA00022475"/>
    </source>
</evidence>